<protein>
    <submittedName>
        <fullName evidence="1">Uncharacterized protein</fullName>
    </submittedName>
</protein>
<dbReference type="Pfam" id="PF08309">
    <property type="entry name" value="LVIVD"/>
    <property type="match status" value="1"/>
</dbReference>
<dbReference type="AlphaFoldDB" id="A0A937KAP1"/>
<evidence type="ECO:0000313" key="2">
    <source>
        <dbReference type="Proteomes" id="UP000614216"/>
    </source>
</evidence>
<dbReference type="RefSeq" id="WP_202854352.1">
    <property type="nucleotide sequence ID" value="NZ_JAEUGD010000001.1"/>
</dbReference>
<accession>A0A937KAP1</accession>
<gene>
    <name evidence="1" type="ORF">JMN32_00725</name>
</gene>
<name>A0A937KAP1_9BACT</name>
<dbReference type="EMBL" id="JAEUGD010000001">
    <property type="protein sequence ID" value="MBL6444812.1"/>
    <property type="molecule type" value="Genomic_DNA"/>
</dbReference>
<dbReference type="Proteomes" id="UP000614216">
    <property type="component" value="Unassembled WGS sequence"/>
</dbReference>
<comment type="caution">
    <text evidence="1">The sequence shown here is derived from an EMBL/GenBank/DDBJ whole genome shotgun (WGS) entry which is preliminary data.</text>
</comment>
<proteinExistence type="predicted"/>
<dbReference type="PROSITE" id="PS51257">
    <property type="entry name" value="PROKAR_LIPOPROTEIN"/>
    <property type="match status" value="1"/>
</dbReference>
<reference evidence="1" key="1">
    <citation type="submission" date="2021-01" db="EMBL/GenBank/DDBJ databases">
        <title>Fulvivirga kasyanovii gen. nov., sp nov., a novel member of the phylum Bacteroidetes isolated from seawater in a mussel farm.</title>
        <authorList>
            <person name="Zhao L.-H."/>
            <person name="Wang Z.-J."/>
        </authorList>
    </citation>
    <scope>NUCLEOTIDE SEQUENCE</scope>
    <source>
        <strain evidence="1">29W222</strain>
    </source>
</reference>
<sequence length="175" mass="20191">MEQAKYIFLSLLFCSCIYADDEALESLGEMEVYTPIYAGEEDNIISFQDSYPLKKPGKIYVYGSYLFVNEQQIGIHIINNENPAELEYVVFFRLPGNVDMAVRGNYLYADHVGDLVAINISDLRKPVVSTRIEGIYSYAVMMPPEPGYFECIDRARKHLMIGWEKKIVENPECYW</sequence>
<keyword evidence="2" id="KW-1185">Reference proteome</keyword>
<dbReference type="InterPro" id="IPR013211">
    <property type="entry name" value="LVIVD"/>
</dbReference>
<organism evidence="1 2">
    <name type="scientific">Fulvivirga marina</name>
    <dbReference type="NCBI Taxonomy" id="2494733"/>
    <lineage>
        <taxon>Bacteria</taxon>
        <taxon>Pseudomonadati</taxon>
        <taxon>Bacteroidota</taxon>
        <taxon>Cytophagia</taxon>
        <taxon>Cytophagales</taxon>
        <taxon>Fulvivirgaceae</taxon>
        <taxon>Fulvivirga</taxon>
    </lineage>
</organism>
<evidence type="ECO:0000313" key="1">
    <source>
        <dbReference type="EMBL" id="MBL6444812.1"/>
    </source>
</evidence>